<dbReference type="PANTHER" id="PTHR45962">
    <property type="entry name" value="N-FATTY-ACYL-AMINO ACID SYNTHASE/HYDROLASE PM20D1"/>
    <property type="match status" value="1"/>
</dbReference>
<dbReference type="GO" id="GO:0004181">
    <property type="term" value="F:metallocarboxypeptidase activity"/>
    <property type="evidence" value="ECO:0007669"/>
    <property type="project" value="InterPro"/>
</dbReference>
<dbReference type="OrthoDB" id="3064516at2759"/>
<feature type="active site" evidence="6">
    <location>
        <position position="169"/>
    </location>
</feature>
<dbReference type="Pfam" id="PF01546">
    <property type="entry name" value="Peptidase_M20"/>
    <property type="match status" value="1"/>
</dbReference>
<dbReference type="FunFam" id="1.10.150.900:FF:000003">
    <property type="entry name" value="N-fatty-acyl-amino acid synthase/hydrolase PM20D1"/>
    <property type="match status" value="1"/>
</dbReference>
<dbReference type="PANTHER" id="PTHR45962:SF1">
    <property type="entry name" value="N-FATTY-ACYL-AMINO ACID SYNTHASE_HYDROLASE PM20D1"/>
    <property type="match status" value="1"/>
</dbReference>
<evidence type="ECO:0000256" key="3">
    <source>
        <dbReference type="ARBA" id="ARBA00022723"/>
    </source>
</evidence>
<dbReference type="InterPro" id="IPR047177">
    <property type="entry name" value="Pept_M20A"/>
</dbReference>
<evidence type="ECO:0000256" key="1">
    <source>
        <dbReference type="ARBA" id="ARBA00006247"/>
    </source>
</evidence>
<dbReference type="PROSITE" id="PS00758">
    <property type="entry name" value="ARGE_DAPE_CPG2_1"/>
    <property type="match status" value="1"/>
</dbReference>
<proteinExistence type="inferred from homology"/>
<dbReference type="AlphaFoldDB" id="A0A448YJL5"/>
<dbReference type="GO" id="GO:0046872">
    <property type="term" value="F:metal ion binding"/>
    <property type="evidence" value="ECO:0007669"/>
    <property type="project" value="UniProtKB-KW"/>
</dbReference>
<feature type="binding site" evidence="7">
    <location>
        <position position="550"/>
    </location>
    <ligand>
        <name>Zn(2+)</name>
        <dbReference type="ChEBI" id="CHEBI:29105"/>
        <label>1</label>
    </ligand>
</feature>
<dbReference type="Gene3D" id="1.10.150.900">
    <property type="match status" value="1"/>
</dbReference>
<keyword evidence="4" id="KW-0378">Hydrolase</keyword>
<keyword evidence="10" id="KW-1185">Reference proteome</keyword>
<name>A0A448YJL5_BRENA</name>
<evidence type="ECO:0000256" key="6">
    <source>
        <dbReference type="PIRSR" id="PIRSR037217-1"/>
    </source>
</evidence>
<dbReference type="Pfam" id="PF07687">
    <property type="entry name" value="M20_dimer"/>
    <property type="match status" value="1"/>
</dbReference>
<dbReference type="InterPro" id="IPR011650">
    <property type="entry name" value="Peptidase_M20_dimer"/>
</dbReference>
<dbReference type="InterPro" id="IPR001261">
    <property type="entry name" value="ArgE/DapE_CS"/>
</dbReference>
<evidence type="ECO:0000256" key="7">
    <source>
        <dbReference type="PIRSR" id="PIRSR037217-2"/>
    </source>
</evidence>
<feature type="domain" description="Peptidase M20 dimerisation" evidence="8">
    <location>
        <begin position="284"/>
        <end position="440"/>
    </location>
</feature>
<dbReference type="InParanoid" id="A0A448YJL5"/>
<feature type="binding site" evidence="7">
    <location>
        <position position="202"/>
    </location>
    <ligand>
        <name>Zn(2+)</name>
        <dbReference type="ChEBI" id="CHEBI:29105"/>
        <label>1</label>
    </ligand>
</feature>
<evidence type="ECO:0000313" key="10">
    <source>
        <dbReference type="Proteomes" id="UP000290900"/>
    </source>
</evidence>
<dbReference type="SUPFAM" id="SSF55031">
    <property type="entry name" value="Bacterial exopeptidase dimerisation domain"/>
    <property type="match status" value="1"/>
</dbReference>
<protein>
    <submittedName>
        <fullName evidence="9">DEKNAAC102032</fullName>
    </submittedName>
</protein>
<gene>
    <name evidence="9" type="ORF">BRENAR_LOCUS1870</name>
</gene>
<evidence type="ECO:0000256" key="5">
    <source>
        <dbReference type="ARBA" id="ARBA00022833"/>
    </source>
</evidence>
<dbReference type="EMBL" id="CAACVR010000010">
    <property type="protein sequence ID" value="VEU21135.1"/>
    <property type="molecule type" value="Genomic_DNA"/>
</dbReference>
<dbReference type="SUPFAM" id="SSF53187">
    <property type="entry name" value="Zn-dependent exopeptidases"/>
    <property type="match status" value="1"/>
</dbReference>
<dbReference type="Gene3D" id="3.40.630.10">
    <property type="entry name" value="Zn peptidases"/>
    <property type="match status" value="1"/>
</dbReference>
<dbReference type="FunCoup" id="A0A448YJL5">
    <property type="interactions" value="41"/>
</dbReference>
<evidence type="ECO:0000313" key="9">
    <source>
        <dbReference type="EMBL" id="VEU21135.1"/>
    </source>
</evidence>
<dbReference type="Proteomes" id="UP000290900">
    <property type="component" value="Unassembled WGS sequence"/>
</dbReference>
<organism evidence="9 10">
    <name type="scientific">Brettanomyces naardenensis</name>
    <name type="common">Yeast</name>
    <dbReference type="NCBI Taxonomy" id="13370"/>
    <lineage>
        <taxon>Eukaryota</taxon>
        <taxon>Fungi</taxon>
        <taxon>Dikarya</taxon>
        <taxon>Ascomycota</taxon>
        <taxon>Saccharomycotina</taxon>
        <taxon>Pichiomycetes</taxon>
        <taxon>Pichiales</taxon>
        <taxon>Pichiaceae</taxon>
        <taxon>Brettanomyces</taxon>
    </lineage>
</organism>
<keyword evidence="5 7" id="KW-0862">Zinc</keyword>
<dbReference type="Gene3D" id="3.30.70.360">
    <property type="match status" value="1"/>
</dbReference>
<dbReference type="InterPro" id="IPR002933">
    <property type="entry name" value="Peptidase_M20"/>
</dbReference>
<feature type="binding site" evidence="7">
    <location>
        <position position="265"/>
    </location>
    <ligand>
        <name>Zn(2+)</name>
        <dbReference type="ChEBI" id="CHEBI:29105"/>
        <label>2</label>
    </ligand>
</feature>
<keyword evidence="3 7" id="KW-0479">Metal-binding</keyword>
<feature type="active site" description="Proton acceptor" evidence="6">
    <location>
        <position position="236"/>
    </location>
</feature>
<accession>A0A448YJL5</accession>
<dbReference type="PIRSF" id="PIRSF037217">
    <property type="entry name" value="Carboxypeptidase_S"/>
    <property type="match status" value="1"/>
</dbReference>
<feature type="binding site" evidence="7">
    <location>
        <position position="237"/>
    </location>
    <ligand>
        <name>Zn(2+)</name>
        <dbReference type="ChEBI" id="CHEBI:29105"/>
        <label>1</label>
    </ligand>
</feature>
<reference evidence="9 10" key="1">
    <citation type="submission" date="2018-12" db="EMBL/GenBank/DDBJ databases">
        <authorList>
            <person name="Tiukova I."/>
            <person name="Dainat J."/>
        </authorList>
    </citation>
    <scope>NUCLEOTIDE SEQUENCE [LARGE SCALE GENOMIC DNA]</scope>
</reference>
<feature type="binding site" evidence="7">
    <location>
        <position position="202"/>
    </location>
    <ligand>
        <name>Zn(2+)</name>
        <dbReference type="ChEBI" id="CHEBI:29105"/>
        <label>2</label>
    </ligand>
</feature>
<dbReference type="CDD" id="cd05674">
    <property type="entry name" value="M20_yscS"/>
    <property type="match status" value="1"/>
</dbReference>
<sequence length="581" mass="65212">MEKDSLPVYQREEIPKPHSNKRRWLQALSVLLTTAVTASWAFGSSIVSTDGLLADTDDFSCLETPKLVPSANEKFYDISEFRSNEYKNYSLEVWADSVRVVTPSFDDLGPVGEDPRWEVFYEFEEYLNKSFPVINKKAELVHVNTHGLVYIIHGEDESLKPVLLTGHQDVVPVPDETVSRWTYPPFEGHFDGQWLWGRGSGDDKDSVVAIFEATEKLLSQGFQPKRTLVIALGFDEESSGVQGAISINKYLLNRFGKDSFFFLVDEGGLGIQDIYGGRFALPSTGEKGYVDVTIDLITSGGHSSIPPRHTAIGILSELITLIESKPYPLRLSEKNPLYHQLQCEAKRGPEMNSLLRESIKRIDENQASKDRVLDSLDANIASRYLASTSQAIDIIKGGLKINALPEKVTVKINHRVSYDSSIDEVKEKILEYTKKVAEKYDLGVEAYGVQSEEFSDLPSGYFKLTTGTELPPAPVTVLEGNPTWNLLAGTIRHVFEDFAVYPDADPKVDGHVTVSPSVMTGNTDTRHYWSLTSNIYRFSPGRMDKMINIHAIDERVDLDAHVEGVAFFYQLLRNVYEYDTE</sequence>
<evidence type="ECO:0000256" key="4">
    <source>
        <dbReference type="ARBA" id="ARBA00022801"/>
    </source>
</evidence>
<evidence type="ECO:0000259" key="8">
    <source>
        <dbReference type="Pfam" id="PF07687"/>
    </source>
</evidence>
<dbReference type="InterPro" id="IPR036264">
    <property type="entry name" value="Bact_exopeptidase_dim_dom"/>
</dbReference>
<dbReference type="InterPro" id="IPR017141">
    <property type="entry name" value="Pept_M20_carboxypep"/>
</dbReference>
<comment type="similarity">
    <text evidence="1">Belongs to the peptidase M20A family.</text>
</comment>
<evidence type="ECO:0000256" key="2">
    <source>
        <dbReference type="ARBA" id="ARBA00022670"/>
    </source>
</evidence>
<feature type="binding site" evidence="7">
    <location>
        <position position="167"/>
    </location>
    <ligand>
        <name>Zn(2+)</name>
        <dbReference type="ChEBI" id="CHEBI:29105"/>
        <label>2</label>
    </ligand>
</feature>
<dbReference type="STRING" id="13370.A0A448YJL5"/>
<dbReference type="GO" id="GO:0051603">
    <property type="term" value="P:proteolysis involved in protein catabolic process"/>
    <property type="evidence" value="ECO:0007669"/>
    <property type="project" value="TreeGrafter"/>
</dbReference>
<keyword evidence="2" id="KW-0645">Protease</keyword>
<dbReference type="GO" id="GO:0000328">
    <property type="term" value="C:fungal-type vacuole lumen"/>
    <property type="evidence" value="ECO:0007669"/>
    <property type="project" value="TreeGrafter"/>
</dbReference>